<feature type="region of interest" description="Disordered" evidence="1">
    <location>
        <begin position="36"/>
        <end position="77"/>
    </location>
</feature>
<dbReference type="Proteomes" id="UP000256964">
    <property type="component" value="Unassembled WGS sequence"/>
</dbReference>
<reference evidence="2 3" key="1">
    <citation type="journal article" date="2018" name="Biotechnol. Biofuels">
        <title>Integrative visual omics of the white-rot fungus Polyporus brumalis exposes the biotechnological potential of its oxidative enzymes for delignifying raw plant biomass.</title>
        <authorList>
            <person name="Miyauchi S."/>
            <person name="Rancon A."/>
            <person name="Drula E."/>
            <person name="Hage H."/>
            <person name="Chaduli D."/>
            <person name="Favel A."/>
            <person name="Grisel S."/>
            <person name="Henrissat B."/>
            <person name="Herpoel-Gimbert I."/>
            <person name="Ruiz-Duenas F.J."/>
            <person name="Chevret D."/>
            <person name="Hainaut M."/>
            <person name="Lin J."/>
            <person name="Wang M."/>
            <person name="Pangilinan J."/>
            <person name="Lipzen A."/>
            <person name="Lesage-Meessen L."/>
            <person name="Navarro D."/>
            <person name="Riley R."/>
            <person name="Grigoriev I.V."/>
            <person name="Zhou S."/>
            <person name="Raouche S."/>
            <person name="Rosso M.N."/>
        </authorList>
    </citation>
    <scope>NUCLEOTIDE SEQUENCE [LARGE SCALE GENOMIC DNA]</scope>
    <source>
        <strain evidence="2 3">BRFM 1820</strain>
    </source>
</reference>
<sequence length="77" mass="8083">MPTDVKYSCNSQIHSSSSPHCFHALRAVLESTAGFASQGISEGHDAKDSEVSDPRLSPLSTQAPRARPCQIGGEVSG</sequence>
<keyword evidence="3" id="KW-1185">Reference proteome</keyword>
<accession>A0A371DKX8</accession>
<organism evidence="2 3">
    <name type="scientific">Lentinus brumalis</name>
    <dbReference type="NCBI Taxonomy" id="2498619"/>
    <lineage>
        <taxon>Eukaryota</taxon>
        <taxon>Fungi</taxon>
        <taxon>Dikarya</taxon>
        <taxon>Basidiomycota</taxon>
        <taxon>Agaricomycotina</taxon>
        <taxon>Agaricomycetes</taxon>
        <taxon>Polyporales</taxon>
        <taxon>Polyporaceae</taxon>
        <taxon>Lentinus</taxon>
    </lineage>
</organism>
<evidence type="ECO:0000256" key="1">
    <source>
        <dbReference type="SAM" id="MobiDB-lite"/>
    </source>
</evidence>
<proteinExistence type="predicted"/>
<protein>
    <submittedName>
        <fullName evidence="2">Uncharacterized protein</fullName>
    </submittedName>
</protein>
<evidence type="ECO:0000313" key="3">
    <source>
        <dbReference type="Proteomes" id="UP000256964"/>
    </source>
</evidence>
<feature type="compositionally biased region" description="Basic and acidic residues" evidence="1">
    <location>
        <begin position="42"/>
        <end position="53"/>
    </location>
</feature>
<evidence type="ECO:0000313" key="2">
    <source>
        <dbReference type="EMBL" id="RDX53184.1"/>
    </source>
</evidence>
<name>A0A371DKX8_9APHY</name>
<dbReference type="AlphaFoldDB" id="A0A371DKX8"/>
<gene>
    <name evidence="2" type="ORF">OH76DRAFT_79224</name>
</gene>
<dbReference type="EMBL" id="KZ857388">
    <property type="protein sequence ID" value="RDX53184.1"/>
    <property type="molecule type" value="Genomic_DNA"/>
</dbReference>